<feature type="compositionally biased region" description="Polar residues" evidence="1">
    <location>
        <begin position="459"/>
        <end position="475"/>
    </location>
</feature>
<organism evidence="2 3">
    <name type="scientific">Orbilia brochopaga</name>
    <dbReference type="NCBI Taxonomy" id="3140254"/>
    <lineage>
        <taxon>Eukaryota</taxon>
        <taxon>Fungi</taxon>
        <taxon>Dikarya</taxon>
        <taxon>Ascomycota</taxon>
        <taxon>Pezizomycotina</taxon>
        <taxon>Orbiliomycetes</taxon>
        <taxon>Orbiliales</taxon>
        <taxon>Orbiliaceae</taxon>
        <taxon>Orbilia</taxon>
    </lineage>
</organism>
<name>A0AAV9UH74_9PEZI</name>
<dbReference type="Proteomes" id="UP001375240">
    <property type="component" value="Unassembled WGS sequence"/>
</dbReference>
<feature type="compositionally biased region" description="Basic residues" evidence="1">
    <location>
        <begin position="519"/>
        <end position="528"/>
    </location>
</feature>
<dbReference type="AlphaFoldDB" id="A0AAV9UH74"/>
<feature type="compositionally biased region" description="Low complexity" evidence="1">
    <location>
        <begin position="127"/>
        <end position="137"/>
    </location>
</feature>
<feature type="compositionally biased region" description="Acidic residues" evidence="1">
    <location>
        <begin position="147"/>
        <end position="158"/>
    </location>
</feature>
<evidence type="ECO:0000313" key="2">
    <source>
        <dbReference type="EMBL" id="KAK6340544.1"/>
    </source>
</evidence>
<evidence type="ECO:0000256" key="1">
    <source>
        <dbReference type="SAM" id="MobiDB-lite"/>
    </source>
</evidence>
<evidence type="ECO:0000313" key="3">
    <source>
        <dbReference type="Proteomes" id="UP001375240"/>
    </source>
</evidence>
<feature type="region of interest" description="Disordered" evidence="1">
    <location>
        <begin position="688"/>
        <end position="729"/>
    </location>
</feature>
<feature type="region of interest" description="Disordered" evidence="1">
    <location>
        <begin position="115"/>
        <end position="181"/>
    </location>
</feature>
<sequence length="749" mass="82084">MMHRPNYSMPLPSMQLDGAKEQQQPFGLPIVVTTPCDEEVGMTLDVFAEGLAPMAVSPPRTPMPKIAADFDGDLWKRHSLCSDDDEEMTRPSSAASMYSSSSACSFGSMTSFNSFPSAGSPRHEKSSSSSGSSNRSSIFGGLLSGAADDDAEEVDDNSMDLADTQKTPRARRPSKQDSTKDADWSKTFDLHLWGAYISYQSNPTVTPFYVPPGGCPPIGVCIRVAREAKRTWRVPKSVQETDLTSPTERLSRSTSSTLLPADAVMGSVRKRRASRGHVARKGKDALPRTWPYSEAATRQRLRILSRRITENPHLQTRHGRLASPIHMKDFAPPCANIAEESQYSTRSLSFSLVTSTSESMQSDGPLASLSRSPFGAEEGGLRMPQGDVPLAHDVFKPTLEPSYEVDDELEAGAIPEGLVPPSHRRSMSSISAHRRSGSKNSILHRKTDGSNGIGHRRTTSATGNTKPGEQPTETFATPRKRTRARSSSDATIRSSIPRMLCLGSPFGAVEEEGNEASRHARRSIHKRHQSLETSFARRAAPPTLMPPFDFTKQEAYQNAIRQQEQEKVSQPVRPASTIEGKRKDHFFDDLFGNASRTNLSERSSTPSVNGSDGASIRVPSKKIRSRGMSFTDRFRGNGSNDFTTPANLRRISVPSEHHLRPERQSVLKRLGSPFRDSEFAPLDSTLNQSQTTLQNSSTQDLPATAGLGSAFTSPPRPKKRDTTVTPSRERGILGFGLGFFRRGKKDASH</sequence>
<feature type="region of interest" description="Disordered" evidence="1">
    <location>
        <begin position="432"/>
        <end position="491"/>
    </location>
</feature>
<accession>A0AAV9UH74</accession>
<dbReference type="EMBL" id="JAVHNQ010000008">
    <property type="protein sequence ID" value="KAK6340544.1"/>
    <property type="molecule type" value="Genomic_DNA"/>
</dbReference>
<feature type="region of interest" description="Disordered" evidence="1">
    <location>
        <begin position="512"/>
        <end position="531"/>
    </location>
</feature>
<comment type="caution">
    <text evidence="2">The sequence shown here is derived from an EMBL/GenBank/DDBJ whole genome shotgun (WGS) entry which is preliminary data.</text>
</comment>
<feature type="region of interest" description="Disordered" evidence="1">
    <location>
        <begin position="359"/>
        <end position="380"/>
    </location>
</feature>
<proteinExistence type="predicted"/>
<feature type="region of interest" description="Disordered" evidence="1">
    <location>
        <begin position="596"/>
        <end position="616"/>
    </location>
</feature>
<gene>
    <name evidence="2" type="ORF">TWF696_008871</name>
</gene>
<protein>
    <submittedName>
        <fullName evidence="2">Uncharacterized protein</fullName>
    </submittedName>
</protein>
<feature type="compositionally biased region" description="Polar residues" evidence="1">
    <location>
        <begin position="596"/>
        <end position="612"/>
    </location>
</feature>
<reference evidence="2 3" key="1">
    <citation type="submission" date="2019-10" db="EMBL/GenBank/DDBJ databases">
        <authorList>
            <person name="Palmer J.M."/>
        </authorList>
    </citation>
    <scope>NUCLEOTIDE SEQUENCE [LARGE SCALE GENOMIC DNA]</scope>
    <source>
        <strain evidence="2 3">TWF696</strain>
    </source>
</reference>
<feature type="compositionally biased region" description="Low complexity" evidence="1">
    <location>
        <begin position="688"/>
        <end position="701"/>
    </location>
</feature>
<keyword evidence="3" id="KW-1185">Reference proteome</keyword>